<feature type="compositionally biased region" description="Polar residues" evidence="1">
    <location>
        <begin position="111"/>
        <end position="127"/>
    </location>
</feature>
<evidence type="ECO:0000313" key="4">
    <source>
        <dbReference type="Proteomes" id="UP000261360"/>
    </source>
</evidence>
<dbReference type="SMART" id="SM01137">
    <property type="entry name" value="DMAP_binding"/>
    <property type="match status" value="1"/>
</dbReference>
<keyword evidence="4" id="KW-1185">Reference proteome</keyword>
<feature type="domain" description="DMAP1-binding" evidence="2">
    <location>
        <begin position="1"/>
        <end position="111"/>
    </location>
</feature>
<evidence type="ECO:0000259" key="2">
    <source>
        <dbReference type="PROSITE" id="PS51912"/>
    </source>
</evidence>
<evidence type="ECO:0000313" key="3">
    <source>
        <dbReference type="Ensembl" id="ENSSLDP00000006381.1"/>
    </source>
</evidence>
<reference evidence="3" key="2">
    <citation type="submission" date="2025-09" db="UniProtKB">
        <authorList>
            <consortium name="Ensembl"/>
        </authorList>
    </citation>
    <scope>IDENTIFICATION</scope>
</reference>
<feature type="compositionally biased region" description="Low complexity" evidence="1">
    <location>
        <begin position="228"/>
        <end position="239"/>
    </location>
</feature>
<dbReference type="Ensembl" id="ENSSLDT00000006599.1">
    <property type="protein sequence ID" value="ENSSLDP00000006381.1"/>
    <property type="gene ID" value="ENSSLDG00000005077.1"/>
</dbReference>
<feature type="region of interest" description="Disordered" evidence="1">
    <location>
        <begin position="202"/>
        <end position="246"/>
    </location>
</feature>
<dbReference type="Pfam" id="PF06464">
    <property type="entry name" value="DMAP_binding"/>
    <property type="match status" value="1"/>
</dbReference>
<feature type="compositionally biased region" description="Basic and acidic residues" evidence="1">
    <location>
        <begin position="72"/>
        <end position="84"/>
    </location>
</feature>
<feature type="compositionally biased region" description="Basic residues" evidence="1">
    <location>
        <begin position="62"/>
        <end position="71"/>
    </location>
</feature>
<protein>
    <recommendedName>
        <fullName evidence="2">DMAP1-binding domain-containing protein</fullName>
    </recommendedName>
</protein>
<dbReference type="GeneTree" id="ENSGT00950000182997"/>
<dbReference type="STRING" id="1841481.ENSSLDP00000006381"/>
<feature type="compositionally biased region" description="Low complexity" evidence="1">
    <location>
        <begin position="162"/>
        <end position="173"/>
    </location>
</feature>
<feature type="region of interest" description="Disordered" evidence="1">
    <location>
        <begin position="40"/>
        <end position="133"/>
    </location>
</feature>
<dbReference type="Proteomes" id="UP000261360">
    <property type="component" value="Unplaced"/>
</dbReference>
<organism evidence="3 4">
    <name type="scientific">Seriola lalandi dorsalis</name>
    <dbReference type="NCBI Taxonomy" id="1841481"/>
    <lineage>
        <taxon>Eukaryota</taxon>
        <taxon>Metazoa</taxon>
        <taxon>Chordata</taxon>
        <taxon>Craniata</taxon>
        <taxon>Vertebrata</taxon>
        <taxon>Euteleostomi</taxon>
        <taxon>Actinopterygii</taxon>
        <taxon>Neopterygii</taxon>
        <taxon>Teleostei</taxon>
        <taxon>Neoteleostei</taxon>
        <taxon>Acanthomorphata</taxon>
        <taxon>Carangaria</taxon>
        <taxon>Carangiformes</taxon>
        <taxon>Carangidae</taxon>
        <taxon>Seriola</taxon>
    </lineage>
</organism>
<evidence type="ECO:0000256" key="1">
    <source>
        <dbReference type="SAM" id="MobiDB-lite"/>
    </source>
</evidence>
<dbReference type="AlphaFoldDB" id="A0A3B4WPP7"/>
<dbReference type="InterPro" id="IPR010506">
    <property type="entry name" value="DMAP1-bd"/>
</dbReference>
<name>A0A3B4WPP7_SERLL</name>
<feature type="region of interest" description="Disordered" evidence="1">
    <location>
        <begin position="162"/>
        <end position="184"/>
    </location>
</feature>
<proteinExistence type="predicted"/>
<sequence length="306" mass="33110">CDPALSFVTGSALCLTRPEVRGDITQKGYEKKKAKLLASYIPHFADPSPSPEAPGPSTSSASRHHRTHRSGGARDDRYRSDIHTEAVQAALAKHKEEKMALPMPTKRRSAFVQSPIDTCTPPDTSSASEDEGSLRRKAALSAVLAQSLQSPDYWINRSVQSSSTSSSASSTLSHGEPKTQPQPQLQPAVSLLADVLAHTRIENSVPPDVTSSTPQDRGSRVDLPPAVRGMSRGQSRSSMLDTADGVPVNSRVSTKIQQLLNTLKRPKRPPLSEFFLDDSEEIVEGETHLLNNNSVHIDSRSGSFLC</sequence>
<accession>A0A3B4WPP7</accession>
<reference evidence="3" key="1">
    <citation type="submission" date="2025-08" db="UniProtKB">
        <authorList>
            <consortium name="Ensembl"/>
        </authorList>
    </citation>
    <scope>IDENTIFICATION</scope>
</reference>
<dbReference type="PANTHER" id="PTHR22754">
    <property type="entry name" value="DISCO-INTERACTING PROTEIN 2 DIP2 -RELATED"/>
    <property type="match status" value="1"/>
</dbReference>
<dbReference type="PROSITE" id="PS51912">
    <property type="entry name" value="DMAP1_BIND"/>
    <property type="match status" value="1"/>
</dbReference>
<dbReference type="PANTHER" id="PTHR22754:SF43">
    <property type="entry name" value="DISCO-INTERACTING PROTEIN 2 HOMOLOG B-A"/>
    <property type="match status" value="1"/>
</dbReference>